<comment type="caution">
    <text evidence="3">The sequence shown here is derived from an EMBL/GenBank/DDBJ whole genome shotgun (WGS) entry which is preliminary data.</text>
</comment>
<evidence type="ECO:0000256" key="2">
    <source>
        <dbReference type="SAM" id="Phobius"/>
    </source>
</evidence>
<dbReference type="OrthoDB" id="2120024at2759"/>
<protein>
    <submittedName>
        <fullName evidence="3">Uncharacterized protein</fullName>
    </submittedName>
</protein>
<evidence type="ECO:0000313" key="4">
    <source>
        <dbReference type="Proteomes" id="UP000297716"/>
    </source>
</evidence>
<evidence type="ECO:0000256" key="1">
    <source>
        <dbReference type="SAM" id="MobiDB-lite"/>
    </source>
</evidence>
<keyword evidence="2" id="KW-1133">Transmembrane helix</keyword>
<organism evidence="3 4">
    <name type="scientific">Xylaria hypoxylon</name>
    <dbReference type="NCBI Taxonomy" id="37992"/>
    <lineage>
        <taxon>Eukaryota</taxon>
        <taxon>Fungi</taxon>
        <taxon>Dikarya</taxon>
        <taxon>Ascomycota</taxon>
        <taxon>Pezizomycotina</taxon>
        <taxon>Sordariomycetes</taxon>
        <taxon>Xylariomycetidae</taxon>
        <taxon>Xylariales</taxon>
        <taxon>Xylariaceae</taxon>
        <taxon>Xylaria</taxon>
    </lineage>
</organism>
<feature type="transmembrane region" description="Helical" evidence="2">
    <location>
        <begin position="71"/>
        <end position="89"/>
    </location>
</feature>
<accession>A0A4Z0Z3F6</accession>
<keyword evidence="2" id="KW-0472">Membrane</keyword>
<proteinExistence type="predicted"/>
<feature type="region of interest" description="Disordered" evidence="1">
    <location>
        <begin position="116"/>
        <end position="135"/>
    </location>
</feature>
<dbReference type="AlphaFoldDB" id="A0A4Z0Z3F6"/>
<name>A0A4Z0Z3F6_9PEZI</name>
<keyword evidence="2" id="KW-0812">Transmembrane</keyword>
<keyword evidence="4" id="KW-1185">Reference proteome</keyword>
<evidence type="ECO:0000313" key="3">
    <source>
        <dbReference type="EMBL" id="TGJ86191.1"/>
    </source>
</evidence>
<dbReference type="EMBL" id="SKBN01000032">
    <property type="protein sequence ID" value="TGJ86191.1"/>
    <property type="molecule type" value="Genomic_DNA"/>
</dbReference>
<gene>
    <name evidence="3" type="ORF">E0Z10_g2593</name>
</gene>
<dbReference type="Proteomes" id="UP000297716">
    <property type="component" value="Unassembled WGS sequence"/>
</dbReference>
<sequence length="135" mass="15612">MLARSARQIKAPLRNPTSFTRPVLRSRHRQLLRVRFSSTQASNDPRPTGSLNTLLPQQQHKTFYKTFGRPIAKVFLAAIFTYQLAYFFWVRLEQEETRAEMEGVFYNFLSFPGTSPGQSQLNNPRSAMQPNQFAN</sequence>
<reference evidence="3 4" key="1">
    <citation type="submission" date="2019-03" db="EMBL/GenBank/DDBJ databases">
        <title>Draft genome sequence of Xylaria hypoxylon DSM 108379, a ubiquitous saprotrophic-parasitic fungi on hardwood.</title>
        <authorList>
            <person name="Buettner E."/>
            <person name="Leonhardt S."/>
            <person name="Gebauer A.M."/>
            <person name="Liers C."/>
            <person name="Hofrichter M."/>
            <person name="Kellner H."/>
        </authorList>
    </citation>
    <scope>NUCLEOTIDE SEQUENCE [LARGE SCALE GENOMIC DNA]</scope>
    <source>
        <strain evidence="3 4">DSM 108379</strain>
    </source>
</reference>